<dbReference type="CDD" id="cd02213">
    <property type="entry name" value="cupin_PMI_typeII_C"/>
    <property type="match status" value="1"/>
</dbReference>
<feature type="domain" description="Mannose-6-phosphate isomerase type II C-terminal" evidence="2">
    <location>
        <begin position="338"/>
        <end position="441"/>
    </location>
</feature>
<dbReference type="Gene3D" id="2.60.120.10">
    <property type="entry name" value="Jelly Rolls"/>
    <property type="match status" value="1"/>
</dbReference>
<dbReference type="InterPro" id="IPR051161">
    <property type="entry name" value="Mannose-6P_isomerase_type2"/>
</dbReference>
<dbReference type="GO" id="GO:0009298">
    <property type="term" value="P:GDP-mannose biosynthetic process"/>
    <property type="evidence" value="ECO:0007669"/>
    <property type="project" value="TreeGrafter"/>
</dbReference>
<gene>
    <name evidence="4" type="ORF">ABW02_12855</name>
</gene>
<dbReference type="InterPro" id="IPR029044">
    <property type="entry name" value="Nucleotide-diphossugar_trans"/>
</dbReference>
<evidence type="ECO:0000313" key="4">
    <source>
        <dbReference type="EMBL" id="KLV25974.1"/>
    </source>
</evidence>
<evidence type="ECO:0000259" key="2">
    <source>
        <dbReference type="Pfam" id="PF01050"/>
    </source>
</evidence>
<dbReference type="SUPFAM" id="SSF53448">
    <property type="entry name" value="Nucleotide-diphospho-sugar transferases"/>
    <property type="match status" value="1"/>
</dbReference>
<evidence type="ECO:0000259" key="3">
    <source>
        <dbReference type="Pfam" id="PF22640"/>
    </source>
</evidence>
<keyword evidence="5" id="KW-1185">Reference proteome</keyword>
<dbReference type="GO" id="GO:0004475">
    <property type="term" value="F:mannose-1-phosphate guanylyltransferase (GTP) activity"/>
    <property type="evidence" value="ECO:0007669"/>
    <property type="project" value="TreeGrafter"/>
</dbReference>
<dbReference type="GO" id="GO:0005976">
    <property type="term" value="P:polysaccharide metabolic process"/>
    <property type="evidence" value="ECO:0007669"/>
    <property type="project" value="InterPro"/>
</dbReference>
<evidence type="ECO:0000259" key="1">
    <source>
        <dbReference type="Pfam" id="PF00483"/>
    </source>
</evidence>
<sequence length="461" mass="52519">MKLVLLSGGSGKRLWPLSNDARSKQFLKVLTDEEGNKESMVQRVWGQLEKNDLAKDSLIATSKSQVEMIQIQVGTQVPIVVEPTRRDTFPAIALAAVYLYSVKGCSPHEVIAILPVDPFVENHFFSKVKELEKTVIESNADLALIGVQPTYPSEKYGYMVPFDEEERNYMRVSSFKEKPRKEEAERLIESGGLWNSGVFAFKIEYLLNILLERGYPIQYEQLVSQYHLLPQNSFDYEVAEKAEQVIALSYTGYWKDLGTWNTLTEEMQNPISGKGFVSKGITNSHIVNELDIPITLIGLNDVVVAASPDGILVTNKEDSLQVKEILKDLIERPMFEERRWGWYKVLEHTKYLEGNEVLTKRICVETGKNLSYQVHYKRSEVWTVVKGEGVLVLDDQLQHIRSGDVIHIPLGTKHALRATSTMEIIEVQTGSELVEEDIYRFSLEWKQIMNGITYKNLAINL</sequence>
<dbReference type="InterPro" id="IPR001538">
    <property type="entry name" value="Man6P_isomerase-2_C"/>
</dbReference>
<dbReference type="Pfam" id="PF00483">
    <property type="entry name" value="NTP_transferase"/>
    <property type="match status" value="1"/>
</dbReference>
<dbReference type="AlphaFoldDB" id="A0A0J1IJ55"/>
<dbReference type="Proteomes" id="UP000036045">
    <property type="component" value="Unassembled WGS sequence"/>
</dbReference>
<dbReference type="InterPro" id="IPR005835">
    <property type="entry name" value="NTP_transferase_dom"/>
</dbReference>
<dbReference type="Gene3D" id="3.90.550.10">
    <property type="entry name" value="Spore Coat Polysaccharide Biosynthesis Protein SpsA, Chain A"/>
    <property type="match status" value="1"/>
</dbReference>
<dbReference type="SUPFAM" id="SSF51182">
    <property type="entry name" value="RmlC-like cupins"/>
    <property type="match status" value="1"/>
</dbReference>
<dbReference type="EMBL" id="LDPH01000011">
    <property type="protein sequence ID" value="KLV25974.1"/>
    <property type="molecule type" value="Genomic_DNA"/>
</dbReference>
<proteinExistence type="predicted"/>
<reference evidence="4 5" key="1">
    <citation type="submission" date="2015-05" db="EMBL/GenBank/DDBJ databases">
        <title>Whole genome sequence and identification of bacterial endophytes from Costus igneus.</title>
        <authorList>
            <person name="Lee Y.P."/>
            <person name="Gan H.M."/>
            <person name="Eng W."/>
            <person name="Wheatley M.S."/>
            <person name="Caraballo A."/>
            <person name="Polter S."/>
            <person name="Savka M.A."/>
            <person name="Hudson A.O."/>
        </authorList>
    </citation>
    <scope>NUCLEOTIDE SEQUENCE [LARGE SCALE GENOMIC DNA]</scope>
    <source>
        <strain evidence="4 5">RIT379</strain>
    </source>
</reference>
<dbReference type="PANTHER" id="PTHR46390">
    <property type="entry name" value="MANNOSE-1-PHOSPHATE GUANYLYLTRANSFERASE"/>
    <property type="match status" value="1"/>
</dbReference>
<comment type="caution">
    <text evidence="4">The sequence shown here is derived from an EMBL/GenBank/DDBJ whole genome shotgun (WGS) entry which is preliminary data.</text>
</comment>
<name>A0A0J1IJ55_NIACI</name>
<dbReference type="InterPro" id="IPR014710">
    <property type="entry name" value="RmlC-like_jellyroll"/>
</dbReference>
<dbReference type="RefSeq" id="WP_047942567.1">
    <property type="nucleotide sequence ID" value="NZ_JBCLPU010000003.1"/>
</dbReference>
<dbReference type="Pfam" id="PF22640">
    <property type="entry name" value="ManC_GMP_beta-helix"/>
    <property type="match status" value="1"/>
</dbReference>
<keyword evidence="4" id="KW-0808">Transferase</keyword>
<accession>A0A0J1IJ55</accession>
<dbReference type="OrthoDB" id="9806359at2"/>
<feature type="domain" description="MannoseP isomerase/GMP-like beta-helix" evidence="3">
    <location>
        <begin position="283"/>
        <end position="329"/>
    </location>
</feature>
<feature type="domain" description="Nucleotidyl transferase" evidence="1">
    <location>
        <begin position="4"/>
        <end position="268"/>
    </location>
</feature>
<protein>
    <submittedName>
        <fullName evidence="4">Mannose-1-phosphate guanylyltransferase</fullName>
    </submittedName>
</protein>
<dbReference type="Pfam" id="PF01050">
    <property type="entry name" value="MannoseP_isomer"/>
    <property type="match status" value="1"/>
</dbReference>
<dbReference type="PANTHER" id="PTHR46390:SF1">
    <property type="entry name" value="MANNOSE-1-PHOSPHATE GUANYLYLTRANSFERASE"/>
    <property type="match status" value="1"/>
</dbReference>
<organism evidence="4 5">
    <name type="scientific">Niallia circulans</name>
    <name type="common">Bacillus circulans</name>
    <dbReference type="NCBI Taxonomy" id="1397"/>
    <lineage>
        <taxon>Bacteria</taxon>
        <taxon>Bacillati</taxon>
        <taxon>Bacillota</taxon>
        <taxon>Bacilli</taxon>
        <taxon>Bacillales</taxon>
        <taxon>Bacillaceae</taxon>
        <taxon>Niallia</taxon>
    </lineage>
</organism>
<dbReference type="InterPro" id="IPR054566">
    <property type="entry name" value="ManC/GMP-like_b-helix"/>
</dbReference>
<dbReference type="PATRIC" id="fig|1397.4.peg.684"/>
<keyword evidence="4" id="KW-0548">Nucleotidyltransferase</keyword>
<evidence type="ECO:0000313" key="5">
    <source>
        <dbReference type="Proteomes" id="UP000036045"/>
    </source>
</evidence>
<dbReference type="InterPro" id="IPR011051">
    <property type="entry name" value="RmlC_Cupin_sf"/>
</dbReference>